<dbReference type="PROSITE" id="PS51257">
    <property type="entry name" value="PROKAR_LIPOPROTEIN"/>
    <property type="match status" value="1"/>
</dbReference>
<organism evidence="2 3">
    <name type="scientific">candidate division KSB3 bacterium</name>
    <dbReference type="NCBI Taxonomy" id="2044937"/>
    <lineage>
        <taxon>Bacteria</taxon>
        <taxon>candidate division KSB3</taxon>
    </lineage>
</organism>
<dbReference type="Proteomes" id="UP000230821">
    <property type="component" value="Unassembled WGS sequence"/>
</dbReference>
<evidence type="ECO:0000313" key="2">
    <source>
        <dbReference type="EMBL" id="PIE32254.1"/>
    </source>
</evidence>
<protein>
    <submittedName>
        <fullName evidence="2">Uncharacterized protein</fullName>
    </submittedName>
</protein>
<dbReference type="SUPFAM" id="SSF58113">
    <property type="entry name" value="Apolipoprotein A-I"/>
    <property type="match status" value="1"/>
</dbReference>
<keyword evidence="1" id="KW-0175">Coiled coil</keyword>
<dbReference type="EMBL" id="PDSK01000116">
    <property type="protein sequence ID" value="PIE32254.1"/>
    <property type="molecule type" value="Genomic_DNA"/>
</dbReference>
<name>A0A2G6K9B7_9BACT</name>
<accession>A0A2G6K9B7</accession>
<dbReference type="Gene3D" id="1.20.120.20">
    <property type="entry name" value="Apolipoprotein"/>
    <property type="match status" value="1"/>
</dbReference>
<sequence>MIFRKIAFISLFSIFLVAGCESQPKKEQAAPKPTVSSDEVKQKVGEAVETTTEYMLQQSEKYRVELEKKLEDFDRQIEEWKPEIEKAEQAVRERLEQELEGLEEQRELVRKKLEELKEPGKTAWEDVKQGMDNAVNELTQALKKAKKHFER</sequence>
<comment type="caution">
    <text evidence="2">The sequence shown here is derived from an EMBL/GenBank/DDBJ whole genome shotgun (WGS) entry which is preliminary data.</text>
</comment>
<proteinExistence type="predicted"/>
<evidence type="ECO:0000313" key="3">
    <source>
        <dbReference type="Proteomes" id="UP000230821"/>
    </source>
</evidence>
<evidence type="ECO:0000256" key="1">
    <source>
        <dbReference type="SAM" id="Coils"/>
    </source>
</evidence>
<gene>
    <name evidence="2" type="ORF">CSA56_15995</name>
</gene>
<feature type="coiled-coil region" evidence="1">
    <location>
        <begin position="56"/>
        <end position="148"/>
    </location>
</feature>
<reference evidence="2 3" key="1">
    <citation type="submission" date="2017-10" db="EMBL/GenBank/DDBJ databases">
        <title>Novel microbial diversity and functional potential in the marine mammal oral microbiome.</title>
        <authorList>
            <person name="Dudek N.K."/>
            <person name="Sun C.L."/>
            <person name="Burstein D."/>
            <person name="Kantor R.S."/>
            <person name="Aliaga Goltsman D.S."/>
            <person name="Bik E.M."/>
            <person name="Thomas B.C."/>
            <person name="Banfield J.F."/>
            <person name="Relman D.A."/>
        </authorList>
    </citation>
    <scope>NUCLEOTIDE SEQUENCE [LARGE SCALE GENOMIC DNA]</scope>
    <source>
        <strain evidence="2">DOLJORAL78_47_16</strain>
    </source>
</reference>
<dbReference type="AlphaFoldDB" id="A0A2G6K9B7"/>